<organism evidence="1">
    <name type="scientific">Siphoviridae sp. ctZd434</name>
    <dbReference type="NCBI Taxonomy" id="2825559"/>
    <lineage>
        <taxon>Viruses</taxon>
        <taxon>Duplodnaviria</taxon>
        <taxon>Heunggongvirae</taxon>
        <taxon>Uroviricota</taxon>
        <taxon>Caudoviricetes</taxon>
    </lineage>
</organism>
<protein>
    <submittedName>
        <fullName evidence="1">Uncharacterized protein</fullName>
    </submittedName>
</protein>
<reference evidence="1" key="1">
    <citation type="journal article" date="2021" name="Proc. Natl. Acad. Sci. U.S.A.">
        <title>A Catalog of Tens of Thousands of Viruses from Human Metagenomes Reveals Hidden Associations with Chronic Diseases.</title>
        <authorList>
            <person name="Tisza M.J."/>
            <person name="Buck C.B."/>
        </authorList>
    </citation>
    <scope>NUCLEOTIDE SEQUENCE</scope>
    <source>
        <strain evidence="1">CtZd434</strain>
    </source>
</reference>
<proteinExistence type="predicted"/>
<name>A0A8S5UHI1_9CAUD</name>
<evidence type="ECO:0000313" key="1">
    <source>
        <dbReference type="EMBL" id="DAF93892.1"/>
    </source>
</evidence>
<accession>A0A8S5UHI1</accession>
<sequence>MSSITSHLHKYLRISVSAYCCSYSYSPFFMQ</sequence>
<dbReference type="EMBL" id="BK016088">
    <property type="protein sequence ID" value="DAF93892.1"/>
    <property type="molecule type" value="Genomic_DNA"/>
</dbReference>